<dbReference type="GO" id="GO:0005737">
    <property type="term" value="C:cytoplasm"/>
    <property type="evidence" value="ECO:0007669"/>
    <property type="project" value="UniProtKB-SubCell"/>
</dbReference>
<evidence type="ECO:0000313" key="14">
    <source>
        <dbReference type="Proteomes" id="UP000285820"/>
    </source>
</evidence>
<dbReference type="EMBL" id="QRUN01000002">
    <property type="protein sequence ID" value="RGR70916.1"/>
    <property type="molecule type" value="Genomic_DNA"/>
</dbReference>
<evidence type="ECO:0000259" key="7">
    <source>
        <dbReference type="Pfam" id="PF21981"/>
    </source>
</evidence>
<dbReference type="InterPro" id="IPR053925">
    <property type="entry name" value="RecX_HTH_3rd"/>
</dbReference>
<dbReference type="EMBL" id="CVRS01000080">
    <property type="protein sequence ID" value="CRL40184.1"/>
    <property type="molecule type" value="Genomic_DNA"/>
</dbReference>
<evidence type="ECO:0000313" key="13">
    <source>
        <dbReference type="Proteomes" id="UP000266391"/>
    </source>
</evidence>
<evidence type="ECO:0000313" key="10">
    <source>
        <dbReference type="EMBL" id="RGR70916.1"/>
    </source>
</evidence>
<sequence length="203" mass="23923">MSLQVMSVVPLEKGKARIRFDDGTEVVLYKGEIRKLGIEEGCVVTEAVYDKILNEILGKRAIKRAMHLLEKQDRTERQLYDKLKQNGYPESCIESAIAYVKSYHYIDDFRYASTYIRYHQEKKSRQKLKMELMAKGIGRDLVDAALEEEYVSDDQKKIAELLQKRHYSFEDADVSEQRKNYQFLLRRGFKSSDILHVMKQERQ</sequence>
<gene>
    <name evidence="5" type="primary">recX</name>
    <name evidence="11" type="ORF">DW813_08135</name>
    <name evidence="10" type="ORF">DWY29_03250</name>
    <name evidence="9" type="ORF">RIL183_05251</name>
</gene>
<comment type="subcellular location">
    <subcellularLocation>
        <location evidence="1 5">Cytoplasm</location>
    </subcellularLocation>
</comment>
<dbReference type="InterPro" id="IPR053924">
    <property type="entry name" value="RecX_HTH_2nd"/>
</dbReference>
<proteinExistence type="inferred from homology"/>
<reference evidence="13 14" key="3">
    <citation type="submission" date="2018-08" db="EMBL/GenBank/DDBJ databases">
        <title>A genome reference for cultivated species of the human gut microbiota.</title>
        <authorList>
            <person name="Zou Y."/>
            <person name="Xue W."/>
            <person name="Luo G."/>
        </authorList>
    </citation>
    <scope>NUCLEOTIDE SEQUENCE [LARGE SCALE GENOMIC DNA]</scope>
    <source>
        <strain evidence="10 14">AF24-4</strain>
        <strain evidence="11 13">AM32-8LB</strain>
    </source>
</reference>
<name>A0A0M6WSC4_9FIRM</name>
<dbReference type="Proteomes" id="UP000049828">
    <property type="component" value="Unassembled WGS sequence"/>
</dbReference>
<dbReference type="HAMAP" id="MF_01114">
    <property type="entry name" value="RecX"/>
    <property type="match status" value="1"/>
</dbReference>
<dbReference type="InterPro" id="IPR036388">
    <property type="entry name" value="WH-like_DNA-bd_sf"/>
</dbReference>
<feature type="domain" description="RecX second three-helical" evidence="6">
    <location>
        <begin position="107"/>
        <end position="146"/>
    </location>
</feature>
<organism evidence="9 12">
    <name type="scientific">Roseburia inulinivorans</name>
    <dbReference type="NCBI Taxonomy" id="360807"/>
    <lineage>
        <taxon>Bacteria</taxon>
        <taxon>Bacillati</taxon>
        <taxon>Bacillota</taxon>
        <taxon>Clostridia</taxon>
        <taxon>Lachnospirales</taxon>
        <taxon>Lachnospiraceae</taxon>
        <taxon>Roseburia</taxon>
    </lineage>
</organism>
<dbReference type="AlphaFoldDB" id="A0A0M6WSC4"/>
<dbReference type="InterPro" id="IPR003783">
    <property type="entry name" value="Regulatory_RecX"/>
</dbReference>
<dbReference type="EMBL" id="QSIQ01000010">
    <property type="protein sequence ID" value="RHD03702.1"/>
    <property type="molecule type" value="Genomic_DNA"/>
</dbReference>
<evidence type="ECO:0000313" key="12">
    <source>
        <dbReference type="Proteomes" id="UP000049828"/>
    </source>
</evidence>
<evidence type="ECO:0000313" key="9">
    <source>
        <dbReference type="EMBL" id="CRL40184.1"/>
    </source>
</evidence>
<evidence type="ECO:0000256" key="4">
    <source>
        <dbReference type="ARBA" id="ARBA00022490"/>
    </source>
</evidence>
<keyword evidence="12" id="KW-1185">Reference proteome</keyword>
<dbReference type="GO" id="GO:0006282">
    <property type="term" value="P:regulation of DNA repair"/>
    <property type="evidence" value="ECO:0007669"/>
    <property type="project" value="UniProtKB-UniRule"/>
</dbReference>
<reference evidence="12" key="2">
    <citation type="submission" date="2015-05" db="EMBL/GenBank/DDBJ databases">
        <authorList>
            <consortium name="Pathogen Informatics"/>
        </authorList>
    </citation>
    <scope>NUCLEOTIDE SEQUENCE [LARGE SCALE GENOMIC DNA]</scope>
    <source>
        <strain evidence="12">L1-83</strain>
    </source>
</reference>
<evidence type="ECO:0000256" key="2">
    <source>
        <dbReference type="ARBA" id="ARBA00009695"/>
    </source>
</evidence>
<evidence type="ECO:0000256" key="1">
    <source>
        <dbReference type="ARBA" id="ARBA00004496"/>
    </source>
</evidence>
<dbReference type="GeneID" id="75164303"/>
<evidence type="ECO:0000256" key="3">
    <source>
        <dbReference type="ARBA" id="ARBA00018111"/>
    </source>
</evidence>
<protein>
    <recommendedName>
        <fullName evidence="3 5">Regulatory protein RecX</fullName>
    </recommendedName>
</protein>
<feature type="domain" description="RecX third three-helical" evidence="7">
    <location>
        <begin position="154"/>
        <end position="198"/>
    </location>
</feature>
<comment type="function">
    <text evidence="5">Modulates RecA activity.</text>
</comment>
<dbReference type="OrthoDB" id="9804967at2"/>
<evidence type="ECO:0000313" key="11">
    <source>
        <dbReference type="EMBL" id="RHD03702.1"/>
    </source>
</evidence>
<evidence type="ECO:0000259" key="6">
    <source>
        <dbReference type="Pfam" id="PF02631"/>
    </source>
</evidence>
<dbReference type="Pfam" id="PF21981">
    <property type="entry name" value="RecX_HTH3"/>
    <property type="match status" value="1"/>
</dbReference>
<dbReference type="Proteomes" id="UP000266391">
    <property type="component" value="Unassembled WGS sequence"/>
</dbReference>
<keyword evidence="4 5" id="KW-0963">Cytoplasm</keyword>
<comment type="similarity">
    <text evidence="2 5">Belongs to the RecX family.</text>
</comment>
<accession>A0A0M6WSC4</accession>
<dbReference type="Pfam" id="PF02631">
    <property type="entry name" value="RecX_HTH2"/>
    <property type="match status" value="1"/>
</dbReference>
<evidence type="ECO:0000256" key="5">
    <source>
        <dbReference type="HAMAP-Rule" id="MF_01114"/>
    </source>
</evidence>
<dbReference type="Proteomes" id="UP000285820">
    <property type="component" value="Unassembled WGS sequence"/>
</dbReference>
<dbReference type="Pfam" id="PF21982">
    <property type="entry name" value="RecX_HTH1"/>
    <property type="match status" value="1"/>
</dbReference>
<dbReference type="Gene3D" id="1.10.10.10">
    <property type="entry name" value="Winged helix-like DNA-binding domain superfamily/Winged helix DNA-binding domain"/>
    <property type="match status" value="3"/>
</dbReference>
<dbReference type="RefSeq" id="WP_007884266.1">
    <property type="nucleotide sequence ID" value="NZ_CAKZTK010000052.1"/>
</dbReference>
<reference evidence="9" key="1">
    <citation type="submission" date="2015-05" db="EMBL/GenBank/DDBJ databases">
        <authorList>
            <person name="Wang D.B."/>
            <person name="Wang M."/>
        </authorList>
    </citation>
    <scope>NUCLEOTIDE SEQUENCE [LARGE SCALE GENOMIC DNA]</scope>
    <source>
        <strain evidence="9">L1-83</strain>
    </source>
</reference>
<dbReference type="PANTHER" id="PTHR33602:SF1">
    <property type="entry name" value="REGULATORY PROTEIN RECX FAMILY PROTEIN"/>
    <property type="match status" value="1"/>
</dbReference>
<feature type="domain" description="RecX first three-helical" evidence="8">
    <location>
        <begin position="61"/>
        <end position="99"/>
    </location>
</feature>
<dbReference type="InterPro" id="IPR053926">
    <property type="entry name" value="RecX_HTH_1st"/>
</dbReference>
<evidence type="ECO:0000259" key="8">
    <source>
        <dbReference type="Pfam" id="PF21982"/>
    </source>
</evidence>
<dbReference type="PANTHER" id="PTHR33602">
    <property type="entry name" value="REGULATORY PROTEIN RECX FAMILY PROTEIN"/>
    <property type="match status" value="1"/>
</dbReference>